<protein>
    <submittedName>
        <fullName evidence="1">Uncharacterized protein</fullName>
    </submittedName>
</protein>
<evidence type="ECO:0000313" key="1">
    <source>
        <dbReference type="EMBL" id="CAB5221390.1"/>
    </source>
</evidence>
<organism evidence="1">
    <name type="scientific">uncultured Caudovirales phage</name>
    <dbReference type="NCBI Taxonomy" id="2100421"/>
    <lineage>
        <taxon>Viruses</taxon>
        <taxon>Duplodnaviria</taxon>
        <taxon>Heunggongvirae</taxon>
        <taxon>Uroviricota</taxon>
        <taxon>Caudoviricetes</taxon>
        <taxon>Peduoviridae</taxon>
        <taxon>Maltschvirus</taxon>
        <taxon>Maltschvirus maltsch</taxon>
    </lineage>
</organism>
<name>A0A6J7WUD9_9CAUD</name>
<accession>A0A6J7WUD9</accession>
<reference evidence="1" key="1">
    <citation type="submission" date="2020-05" db="EMBL/GenBank/DDBJ databases">
        <authorList>
            <person name="Chiriac C."/>
            <person name="Salcher M."/>
            <person name="Ghai R."/>
            <person name="Kavagutti S V."/>
        </authorList>
    </citation>
    <scope>NUCLEOTIDE SEQUENCE</scope>
</reference>
<sequence length="94" mass="11603">MRFFDLQYEYLAYVNGQLIERKYGSTITKVRKNLLYLMRKHNDLVFYQIFKLSHRNYGSERRNLETGWVDIEGRFRKTYIRDDRVVRKRVTSTK</sequence>
<gene>
    <name evidence="1" type="ORF">UFOVP244_152</name>
</gene>
<dbReference type="EMBL" id="LR798292">
    <property type="protein sequence ID" value="CAB5221390.1"/>
    <property type="molecule type" value="Genomic_DNA"/>
</dbReference>
<proteinExistence type="predicted"/>